<dbReference type="SUPFAM" id="SSF103657">
    <property type="entry name" value="BAR/IMD domain-like"/>
    <property type="match status" value="1"/>
</dbReference>
<sequence>MRQAKQTCQEILTMFQARATLEEEYGKKLIKLSKSPLGKDELGSLRDSLDVVRLEIESMGKSHLEVSSKIKDQLESSLAEFNDTQKGKRKMYQYTVDKTFRNKQLYSQQLAKAKEKYDQECVRTKSFPTAKLTLTGKDSSKASAKSEKTEQASKTAELEYQTSLRQLQEINEKWIVEWRVACDKFQLMEEQRIDYLRTTMWNYANILSSTCVEDDEVGMK</sequence>
<comment type="subcellular location">
    <subcellularLocation>
        <location evidence="1">Cytoplasm</location>
        <location evidence="1">Cytoskeleton</location>
    </subcellularLocation>
</comment>
<dbReference type="PROSITE" id="PS51741">
    <property type="entry name" value="F_BAR"/>
    <property type="match status" value="1"/>
</dbReference>
<evidence type="ECO:0000313" key="7">
    <source>
        <dbReference type="EMBL" id="KAF9582104.1"/>
    </source>
</evidence>
<evidence type="ECO:0000256" key="1">
    <source>
        <dbReference type="ARBA" id="ARBA00004245"/>
    </source>
</evidence>
<proteinExistence type="predicted"/>
<protein>
    <recommendedName>
        <fullName evidence="6">F-BAR domain-containing protein</fullName>
    </recommendedName>
</protein>
<dbReference type="Pfam" id="PF00611">
    <property type="entry name" value="FCH"/>
    <property type="match status" value="1"/>
</dbReference>
<keyword evidence="8" id="KW-1185">Reference proteome</keyword>
<evidence type="ECO:0000256" key="2">
    <source>
        <dbReference type="ARBA" id="ARBA00022490"/>
    </source>
</evidence>
<dbReference type="GO" id="GO:0009898">
    <property type="term" value="C:cytoplasmic side of plasma membrane"/>
    <property type="evidence" value="ECO:0007669"/>
    <property type="project" value="TreeGrafter"/>
</dbReference>
<keyword evidence="5" id="KW-0175">Coiled coil</keyword>
<dbReference type="GO" id="GO:0120104">
    <property type="term" value="C:mitotic actomyosin contractile ring, proximal layer"/>
    <property type="evidence" value="ECO:0007669"/>
    <property type="project" value="TreeGrafter"/>
</dbReference>
<organism evidence="7 8">
    <name type="scientific">Lunasporangiospora selenospora</name>
    <dbReference type="NCBI Taxonomy" id="979761"/>
    <lineage>
        <taxon>Eukaryota</taxon>
        <taxon>Fungi</taxon>
        <taxon>Fungi incertae sedis</taxon>
        <taxon>Mucoromycota</taxon>
        <taxon>Mortierellomycotina</taxon>
        <taxon>Mortierellomycetes</taxon>
        <taxon>Mortierellales</taxon>
        <taxon>Mortierellaceae</taxon>
        <taxon>Lunasporangiospora</taxon>
    </lineage>
</organism>
<keyword evidence="2" id="KW-0963">Cytoplasm</keyword>
<accession>A0A9P6FV74</accession>
<evidence type="ECO:0000256" key="3">
    <source>
        <dbReference type="ARBA" id="ARBA00022553"/>
    </source>
</evidence>
<dbReference type="PANTHER" id="PTHR23065">
    <property type="entry name" value="PROLINE-SERINE-THREONINE PHOSPHATASE INTERACTING PROTEIN 1"/>
    <property type="match status" value="1"/>
</dbReference>
<evidence type="ECO:0000313" key="8">
    <source>
        <dbReference type="Proteomes" id="UP000780801"/>
    </source>
</evidence>
<dbReference type="Proteomes" id="UP000780801">
    <property type="component" value="Unassembled WGS sequence"/>
</dbReference>
<dbReference type="AlphaFoldDB" id="A0A9P6FV74"/>
<evidence type="ECO:0000256" key="4">
    <source>
        <dbReference type="ARBA" id="ARBA00023212"/>
    </source>
</evidence>
<dbReference type="GO" id="GO:0005543">
    <property type="term" value="F:phospholipid binding"/>
    <property type="evidence" value="ECO:0007669"/>
    <property type="project" value="TreeGrafter"/>
</dbReference>
<dbReference type="SMART" id="SM00055">
    <property type="entry name" value="FCH"/>
    <property type="match status" value="1"/>
</dbReference>
<dbReference type="EMBL" id="JAABOA010001183">
    <property type="protein sequence ID" value="KAF9582104.1"/>
    <property type="molecule type" value="Genomic_DNA"/>
</dbReference>
<dbReference type="PANTHER" id="PTHR23065:SF7">
    <property type="entry name" value="NOSTRIN, ISOFORM H"/>
    <property type="match status" value="1"/>
</dbReference>
<gene>
    <name evidence="7" type="ORF">BGW38_000641</name>
</gene>
<evidence type="ECO:0000259" key="6">
    <source>
        <dbReference type="PROSITE" id="PS51741"/>
    </source>
</evidence>
<feature type="domain" description="F-BAR" evidence="6">
    <location>
        <begin position="1"/>
        <end position="220"/>
    </location>
</feature>
<dbReference type="Gene3D" id="1.20.1270.60">
    <property type="entry name" value="Arfaptin homology (AH) domain/BAR domain"/>
    <property type="match status" value="1"/>
</dbReference>
<dbReference type="InterPro" id="IPR001060">
    <property type="entry name" value="FCH_dom"/>
</dbReference>
<comment type="caution">
    <text evidence="7">The sequence shown here is derived from an EMBL/GenBank/DDBJ whole genome shotgun (WGS) entry which is preliminary data.</text>
</comment>
<name>A0A9P6FV74_9FUNG</name>
<keyword evidence="3" id="KW-0597">Phosphoprotein</keyword>
<dbReference type="OrthoDB" id="27823at2759"/>
<evidence type="ECO:0000256" key="5">
    <source>
        <dbReference type="PROSITE-ProRule" id="PRU01077"/>
    </source>
</evidence>
<reference evidence="7" key="1">
    <citation type="journal article" date="2020" name="Fungal Divers.">
        <title>Resolving the Mortierellaceae phylogeny through synthesis of multi-gene phylogenetics and phylogenomics.</title>
        <authorList>
            <person name="Vandepol N."/>
            <person name="Liber J."/>
            <person name="Desiro A."/>
            <person name="Na H."/>
            <person name="Kennedy M."/>
            <person name="Barry K."/>
            <person name="Grigoriev I.V."/>
            <person name="Miller A.N."/>
            <person name="O'Donnell K."/>
            <person name="Stajich J.E."/>
            <person name="Bonito G."/>
        </authorList>
    </citation>
    <scope>NUCLEOTIDE SEQUENCE</scope>
    <source>
        <strain evidence="7">KOD1015</strain>
    </source>
</reference>
<dbReference type="InterPro" id="IPR031160">
    <property type="entry name" value="F_BAR_dom"/>
</dbReference>
<dbReference type="InterPro" id="IPR027267">
    <property type="entry name" value="AH/BAR_dom_sf"/>
</dbReference>
<dbReference type="GO" id="GO:0007010">
    <property type="term" value="P:cytoskeleton organization"/>
    <property type="evidence" value="ECO:0007669"/>
    <property type="project" value="TreeGrafter"/>
</dbReference>
<keyword evidence="4" id="KW-0206">Cytoskeleton</keyword>